<accession>A0A538SLN1</accession>
<reference evidence="2 3" key="1">
    <citation type="journal article" date="2019" name="Nat. Microbiol.">
        <title>Mediterranean grassland soil C-N compound turnover is dependent on rainfall and depth, and is mediated by genomically divergent microorganisms.</title>
        <authorList>
            <person name="Diamond S."/>
            <person name="Andeer P.F."/>
            <person name="Li Z."/>
            <person name="Crits-Christoph A."/>
            <person name="Burstein D."/>
            <person name="Anantharaman K."/>
            <person name="Lane K.R."/>
            <person name="Thomas B.C."/>
            <person name="Pan C."/>
            <person name="Northen T.R."/>
            <person name="Banfield J.F."/>
        </authorList>
    </citation>
    <scope>NUCLEOTIDE SEQUENCE [LARGE SCALE GENOMIC DNA]</scope>
    <source>
        <strain evidence="2">WS_3</strain>
    </source>
</reference>
<gene>
    <name evidence="2" type="ORF">E6K73_03215</name>
</gene>
<dbReference type="EMBL" id="VBOT01000038">
    <property type="protein sequence ID" value="TMQ52255.1"/>
    <property type="molecule type" value="Genomic_DNA"/>
</dbReference>
<evidence type="ECO:0000313" key="2">
    <source>
        <dbReference type="EMBL" id="TMQ52255.1"/>
    </source>
</evidence>
<comment type="caution">
    <text evidence="2">The sequence shown here is derived from an EMBL/GenBank/DDBJ whole genome shotgun (WGS) entry which is preliminary data.</text>
</comment>
<protein>
    <submittedName>
        <fullName evidence="2">Uncharacterized protein</fullName>
    </submittedName>
</protein>
<evidence type="ECO:0000256" key="1">
    <source>
        <dbReference type="SAM" id="MobiDB-lite"/>
    </source>
</evidence>
<feature type="region of interest" description="Disordered" evidence="1">
    <location>
        <begin position="1"/>
        <end position="25"/>
    </location>
</feature>
<organism evidence="2 3">
    <name type="scientific">Eiseniibacteriota bacterium</name>
    <dbReference type="NCBI Taxonomy" id="2212470"/>
    <lineage>
        <taxon>Bacteria</taxon>
        <taxon>Candidatus Eiseniibacteriota</taxon>
    </lineage>
</organism>
<dbReference type="AlphaFoldDB" id="A0A538SLN1"/>
<sequence>MRSRARLGSSNTTARTEPSIEPLFASPTVRFTSPAGAASTIGATMPVTSARKLRRPKMHVQAAFWLHRTLLELRVTPPFGITKPPKLAEARNAARTLAPAGLLTWIVPLAAVVPRASTERLTRPDAR</sequence>
<proteinExistence type="predicted"/>
<name>A0A538SLN1_UNCEI</name>
<evidence type="ECO:0000313" key="3">
    <source>
        <dbReference type="Proteomes" id="UP000320184"/>
    </source>
</evidence>
<dbReference type="Proteomes" id="UP000320184">
    <property type="component" value="Unassembled WGS sequence"/>
</dbReference>